<evidence type="ECO:0000313" key="5">
    <source>
        <dbReference type="Proteomes" id="UP000238479"/>
    </source>
</evidence>
<organism evidence="4 5">
    <name type="scientific">Rosa chinensis</name>
    <name type="common">China rose</name>
    <dbReference type="NCBI Taxonomy" id="74649"/>
    <lineage>
        <taxon>Eukaryota</taxon>
        <taxon>Viridiplantae</taxon>
        <taxon>Streptophyta</taxon>
        <taxon>Embryophyta</taxon>
        <taxon>Tracheophyta</taxon>
        <taxon>Spermatophyta</taxon>
        <taxon>Magnoliopsida</taxon>
        <taxon>eudicotyledons</taxon>
        <taxon>Gunneridae</taxon>
        <taxon>Pentapetalae</taxon>
        <taxon>rosids</taxon>
        <taxon>fabids</taxon>
        <taxon>Rosales</taxon>
        <taxon>Rosaceae</taxon>
        <taxon>Rosoideae</taxon>
        <taxon>Rosoideae incertae sedis</taxon>
        <taxon>Rosa</taxon>
    </lineage>
</organism>
<protein>
    <recommendedName>
        <fullName evidence="3">C-JID domain-containing protein</fullName>
    </recommendedName>
</protein>
<dbReference type="InterPro" id="IPR045344">
    <property type="entry name" value="C-JID"/>
</dbReference>
<dbReference type="EMBL" id="PDCK01000043">
    <property type="protein sequence ID" value="PRQ29442.1"/>
    <property type="molecule type" value="Genomic_DNA"/>
</dbReference>
<evidence type="ECO:0000256" key="2">
    <source>
        <dbReference type="ARBA" id="ARBA00022737"/>
    </source>
</evidence>
<dbReference type="Proteomes" id="UP000238479">
    <property type="component" value="Chromosome 5"/>
</dbReference>
<keyword evidence="5" id="KW-1185">Reference proteome</keyword>
<evidence type="ECO:0000256" key="1">
    <source>
        <dbReference type="ARBA" id="ARBA00022614"/>
    </source>
</evidence>
<keyword evidence="1" id="KW-0433">Leucine-rich repeat</keyword>
<reference evidence="4 5" key="1">
    <citation type="journal article" date="2018" name="Nat. Genet.">
        <title>The Rosa genome provides new insights in the design of modern roses.</title>
        <authorList>
            <person name="Bendahmane M."/>
        </authorList>
    </citation>
    <scope>NUCLEOTIDE SEQUENCE [LARGE SCALE GENOMIC DNA]</scope>
    <source>
        <strain evidence="5">cv. Old Blush</strain>
    </source>
</reference>
<keyword evidence="2" id="KW-0677">Repeat</keyword>
<dbReference type="Pfam" id="PF20160">
    <property type="entry name" value="C-JID"/>
    <property type="match status" value="1"/>
</dbReference>
<accession>A0A2P6Q5J0</accession>
<gene>
    <name evidence="4" type="ORF">RchiOBHm_Chr5g0013931</name>
</gene>
<dbReference type="Gramene" id="PRQ29442">
    <property type="protein sequence ID" value="PRQ29442"/>
    <property type="gene ID" value="RchiOBHm_Chr5g0013931"/>
</dbReference>
<evidence type="ECO:0000259" key="3">
    <source>
        <dbReference type="Pfam" id="PF20160"/>
    </source>
</evidence>
<sequence length="237" mass="27147">MDCKRLESLPKLPYLLGFVDASGCKRLKTVSGFTTALTEGSDQRYPFVLHIFNNSVSLDENARRNILDDAHLRNIAIAYYPRFSYEVRCQGIEIPKWVGNQMEGSSIDITLPLHWSEDPNFLGLAFCLLVDFRNAPNATCEAESIFKTENGESHTYHFSNNQSYSTRCDDDSPDHLVVVWYDSLQKVRSTPYTGATQASFHFHSFQKVWTKMKLHREKLEDRVKRCGVGFVYAQGQD</sequence>
<evidence type="ECO:0000313" key="4">
    <source>
        <dbReference type="EMBL" id="PRQ29442.1"/>
    </source>
</evidence>
<comment type="caution">
    <text evidence="4">The sequence shown here is derived from an EMBL/GenBank/DDBJ whole genome shotgun (WGS) entry which is preliminary data.</text>
</comment>
<proteinExistence type="predicted"/>
<dbReference type="AlphaFoldDB" id="A0A2P6Q5J0"/>
<feature type="domain" description="C-JID" evidence="3">
    <location>
        <begin position="90"/>
        <end position="234"/>
    </location>
</feature>
<name>A0A2P6Q5J0_ROSCH</name>